<dbReference type="OrthoDB" id="2675989at2759"/>
<keyword evidence="2" id="KW-1185">Reference proteome</keyword>
<gene>
    <name evidence="1" type="ORF">K503DRAFT_61829</name>
</gene>
<accession>A0A1B7MGC1</accession>
<reference evidence="1 2" key="1">
    <citation type="submission" date="2016-06" db="EMBL/GenBank/DDBJ databases">
        <title>Comparative genomics of the ectomycorrhizal sister species Rhizopogon vinicolor and Rhizopogon vesiculosus (Basidiomycota: Boletales) reveals a divergence of the mating type B locus.</title>
        <authorList>
            <consortium name="DOE Joint Genome Institute"/>
            <person name="Mujic A.B."/>
            <person name="Kuo A."/>
            <person name="Tritt A."/>
            <person name="Lipzen A."/>
            <person name="Chen C."/>
            <person name="Johnson J."/>
            <person name="Sharma A."/>
            <person name="Barry K."/>
            <person name="Grigoriev I.V."/>
            <person name="Spatafora J.W."/>
        </authorList>
    </citation>
    <scope>NUCLEOTIDE SEQUENCE [LARGE SCALE GENOMIC DNA]</scope>
    <source>
        <strain evidence="1 2">AM-OR11-026</strain>
    </source>
</reference>
<protein>
    <submittedName>
        <fullName evidence="1">Uncharacterized protein</fullName>
    </submittedName>
</protein>
<name>A0A1B7MGC1_9AGAM</name>
<organism evidence="1 2">
    <name type="scientific">Rhizopogon vinicolor AM-OR11-026</name>
    <dbReference type="NCBI Taxonomy" id="1314800"/>
    <lineage>
        <taxon>Eukaryota</taxon>
        <taxon>Fungi</taxon>
        <taxon>Dikarya</taxon>
        <taxon>Basidiomycota</taxon>
        <taxon>Agaricomycotina</taxon>
        <taxon>Agaricomycetes</taxon>
        <taxon>Agaricomycetidae</taxon>
        <taxon>Boletales</taxon>
        <taxon>Suillineae</taxon>
        <taxon>Rhizopogonaceae</taxon>
        <taxon>Rhizopogon</taxon>
    </lineage>
</organism>
<proteinExistence type="predicted"/>
<evidence type="ECO:0000313" key="1">
    <source>
        <dbReference type="EMBL" id="OAX31651.1"/>
    </source>
</evidence>
<sequence>MTVYRKAFSIARQTMFIPPAPAAAMLCRLHHNYVHLTSSVAFPHSSIPLIQPPVNQWSFNTPRNQVSPPIPALVPSKLLQFATKRCMSFFSITESPMTSAQALFVARRPEQTSDKVQRITNPTWWTRCILFFCCVSVQSADTNGRQ</sequence>
<dbReference type="EMBL" id="KV449303">
    <property type="protein sequence ID" value="OAX31651.1"/>
    <property type="molecule type" value="Genomic_DNA"/>
</dbReference>
<dbReference type="InParanoid" id="A0A1B7MGC1"/>
<dbReference type="AlphaFoldDB" id="A0A1B7MGC1"/>
<dbReference type="Proteomes" id="UP000092154">
    <property type="component" value="Unassembled WGS sequence"/>
</dbReference>
<evidence type="ECO:0000313" key="2">
    <source>
        <dbReference type="Proteomes" id="UP000092154"/>
    </source>
</evidence>